<evidence type="ECO:0000313" key="1">
    <source>
        <dbReference type="EMBL" id="GGY98936.1"/>
    </source>
</evidence>
<evidence type="ECO:0008006" key="3">
    <source>
        <dbReference type="Google" id="ProtNLM"/>
    </source>
</evidence>
<accession>A0A918PDI0</accession>
<dbReference type="Pfam" id="PF09912">
    <property type="entry name" value="DUF2141"/>
    <property type="match status" value="1"/>
</dbReference>
<evidence type="ECO:0000313" key="2">
    <source>
        <dbReference type="Proteomes" id="UP000648075"/>
    </source>
</evidence>
<dbReference type="Proteomes" id="UP000648075">
    <property type="component" value="Unassembled WGS sequence"/>
</dbReference>
<proteinExistence type="predicted"/>
<name>A0A918PDI0_9SPHN</name>
<comment type="caution">
    <text evidence="1">The sequence shown here is derived from an EMBL/GenBank/DDBJ whole genome shotgun (WGS) entry which is preliminary data.</text>
</comment>
<reference evidence="1" key="1">
    <citation type="journal article" date="2014" name="Int. J. Syst. Evol. Microbiol.">
        <title>Complete genome sequence of Corynebacterium casei LMG S-19264T (=DSM 44701T), isolated from a smear-ripened cheese.</title>
        <authorList>
            <consortium name="US DOE Joint Genome Institute (JGI-PGF)"/>
            <person name="Walter F."/>
            <person name="Albersmeier A."/>
            <person name="Kalinowski J."/>
            <person name="Ruckert C."/>
        </authorList>
    </citation>
    <scope>NUCLEOTIDE SEQUENCE</scope>
    <source>
        <strain evidence="1">KCTC 32255</strain>
    </source>
</reference>
<gene>
    <name evidence="1" type="ORF">GCM10011614_12320</name>
</gene>
<dbReference type="AlphaFoldDB" id="A0A918PDI0"/>
<reference evidence="1" key="2">
    <citation type="submission" date="2020-09" db="EMBL/GenBank/DDBJ databases">
        <authorList>
            <person name="Sun Q."/>
            <person name="Kim S."/>
        </authorList>
    </citation>
    <scope>NUCLEOTIDE SEQUENCE</scope>
    <source>
        <strain evidence="1">KCTC 32255</strain>
    </source>
</reference>
<dbReference type="EMBL" id="BMZA01000003">
    <property type="protein sequence ID" value="GGY98936.1"/>
    <property type="molecule type" value="Genomic_DNA"/>
</dbReference>
<sequence length="143" mass="15115">MALAMATAPCAQSVRAEPGPVATFDLLVTDLHSARGQLIVCLWRDKAGFPACEKSRTALRRVVPVTAATMHIAFPLPAPGRYAVTVVHDEDSDGKTRHDFIGMPLEGVGISNNPGGMPGYDKSLAPLAPGANLTVRMKYLFGG</sequence>
<organism evidence="1 2">
    <name type="scientific">Novosphingobium colocasiae</name>
    <dbReference type="NCBI Taxonomy" id="1256513"/>
    <lineage>
        <taxon>Bacteria</taxon>
        <taxon>Pseudomonadati</taxon>
        <taxon>Pseudomonadota</taxon>
        <taxon>Alphaproteobacteria</taxon>
        <taxon>Sphingomonadales</taxon>
        <taxon>Sphingomonadaceae</taxon>
        <taxon>Novosphingobium</taxon>
    </lineage>
</organism>
<dbReference type="InterPro" id="IPR018673">
    <property type="entry name" value="DUF2141"/>
</dbReference>
<protein>
    <recommendedName>
        <fullName evidence="3">DUF2141 domain-containing protein</fullName>
    </recommendedName>
</protein>
<keyword evidence="2" id="KW-1185">Reference proteome</keyword>